<dbReference type="Pfam" id="PF14659">
    <property type="entry name" value="Phage_int_SAM_3"/>
    <property type="match status" value="1"/>
</dbReference>
<dbReference type="STRING" id="477641.MODMU_1667"/>
<dbReference type="OrthoDB" id="1822491at2"/>
<reference evidence="8 9" key="1">
    <citation type="journal article" date="2012" name="J. Bacteriol.">
        <title>Genome Sequence of Radiation-Resistant Modestobacter marinus Strain BC501, a Representative Actinobacterium That Thrives on Calcareous Stone Surfaces.</title>
        <authorList>
            <person name="Normand P."/>
            <person name="Gury J."/>
            <person name="Pujic P."/>
            <person name="Chouaia B."/>
            <person name="Crotti E."/>
            <person name="Brusetti L."/>
            <person name="Daffonchio D."/>
            <person name="Vacherie B."/>
            <person name="Barbe V."/>
            <person name="Medigue C."/>
            <person name="Calteau A."/>
            <person name="Ghodhbane-Gtari F."/>
            <person name="Essoussi I."/>
            <person name="Nouioui I."/>
            <person name="Abbassi-Ghozzi I."/>
            <person name="Gtari M."/>
        </authorList>
    </citation>
    <scope>NUCLEOTIDE SEQUENCE [LARGE SCALE GENOMIC DNA]</scope>
    <source>
        <strain evidence="9">BC 501</strain>
    </source>
</reference>
<dbReference type="PANTHER" id="PTHR30349">
    <property type="entry name" value="PHAGE INTEGRASE-RELATED"/>
    <property type="match status" value="1"/>
</dbReference>
<dbReference type="Gene3D" id="1.10.150.130">
    <property type="match status" value="1"/>
</dbReference>
<evidence type="ECO:0000256" key="1">
    <source>
        <dbReference type="ARBA" id="ARBA00008857"/>
    </source>
</evidence>
<proteinExistence type="inferred from homology"/>
<dbReference type="GO" id="GO:0015074">
    <property type="term" value="P:DNA integration"/>
    <property type="evidence" value="ECO:0007669"/>
    <property type="project" value="UniProtKB-KW"/>
</dbReference>
<evidence type="ECO:0000256" key="4">
    <source>
        <dbReference type="ARBA" id="ARBA00023172"/>
    </source>
</evidence>
<dbReference type="OMA" id="AMRYQHA"/>
<feature type="domain" description="Tyr recombinase" evidence="6">
    <location>
        <begin position="172"/>
        <end position="362"/>
    </location>
</feature>
<dbReference type="SUPFAM" id="SSF56349">
    <property type="entry name" value="DNA breaking-rejoining enzymes"/>
    <property type="match status" value="1"/>
</dbReference>
<dbReference type="InterPro" id="IPR058717">
    <property type="entry name" value="Phage_L5_Integrase_N"/>
</dbReference>
<sequence length="377" mass="40589">MSRRGWGTVRKLSSGRYQARYPDGSGTQVSAPSTFATKAEADRWLARAQTEMDSGRWANPKAGKETLKGYAERWVETRLVRGRPLAPRTAELYRAQLKNHIIPALGATQLRQLETSAVRAWYGKLSGPGGPGQVTAAKCYRLLRAICTTAVDDNLIGRNPCAIRGAGQERSSERPMFSLAQVQALVDAVEDRWRALILLAAWTGLRIGELSALRREHLDLKAGTVSVKSAVVDVIGQGRSYGPPKSVAGRRAVAIPPHIIGDLEHHLAMYAQAGAQGLVFVGPKGGPIRRNNFSSRVWAPAAEAAGLPAGSHLHDLRGWGATIAARHGATTRELMHRLGHASPAAALRYQRAEQERDAALAASMSAALRQSEGMAPS</sequence>
<dbReference type="InterPro" id="IPR050090">
    <property type="entry name" value="Tyrosine_recombinase_XerCD"/>
</dbReference>
<evidence type="ECO:0000313" key="9">
    <source>
        <dbReference type="Proteomes" id="UP000006461"/>
    </source>
</evidence>
<gene>
    <name evidence="8" type="ordered locus">MODMU_1667</name>
</gene>
<dbReference type="AlphaFoldDB" id="I4EUP6"/>
<keyword evidence="9" id="KW-1185">Reference proteome</keyword>
<name>I4EUP6_MODI5</name>
<dbReference type="PROSITE" id="PS51900">
    <property type="entry name" value="CB"/>
    <property type="match status" value="1"/>
</dbReference>
<dbReference type="InterPro" id="IPR002104">
    <property type="entry name" value="Integrase_catalytic"/>
</dbReference>
<dbReference type="InterPro" id="IPR013762">
    <property type="entry name" value="Integrase-like_cat_sf"/>
</dbReference>
<dbReference type="CDD" id="cd01189">
    <property type="entry name" value="INT_ICEBs1_C_like"/>
    <property type="match status" value="1"/>
</dbReference>
<keyword evidence="3 5" id="KW-0238">DNA-binding</keyword>
<evidence type="ECO:0000256" key="2">
    <source>
        <dbReference type="ARBA" id="ARBA00022908"/>
    </source>
</evidence>
<evidence type="ECO:0000313" key="8">
    <source>
        <dbReference type="EMBL" id="CCH87109.1"/>
    </source>
</evidence>
<dbReference type="GO" id="GO:0006310">
    <property type="term" value="P:DNA recombination"/>
    <property type="evidence" value="ECO:0007669"/>
    <property type="project" value="UniProtKB-KW"/>
</dbReference>
<dbReference type="InterPro" id="IPR044068">
    <property type="entry name" value="CB"/>
</dbReference>
<keyword evidence="2" id="KW-0229">DNA integration</keyword>
<dbReference type="Gene3D" id="1.10.443.10">
    <property type="entry name" value="Intergrase catalytic core"/>
    <property type="match status" value="1"/>
</dbReference>
<dbReference type="InterPro" id="IPR011010">
    <property type="entry name" value="DNA_brk_join_enz"/>
</dbReference>
<evidence type="ECO:0000256" key="5">
    <source>
        <dbReference type="PROSITE-ProRule" id="PRU01248"/>
    </source>
</evidence>
<comment type="similarity">
    <text evidence="1">Belongs to the 'phage' integrase family.</text>
</comment>
<organism evidence="8 9">
    <name type="scientific">Modestobacter italicus (strain DSM 44449 / CECT 9708 / BC 501)</name>
    <dbReference type="NCBI Taxonomy" id="2732864"/>
    <lineage>
        <taxon>Bacteria</taxon>
        <taxon>Bacillati</taxon>
        <taxon>Actinomycetota</taxon>
        <taxon>Actinomycetes</taxon>
        <taxon>Geodermatophilales</taxon>
        <taxon>Geodermatophilaceae</taxon>
        <taxon>Modestobacter</taxon>
    </lineage>
</organism>
<keyword evidence="4" id="KW-0233">DNA recombination</keyword>
<dbReference type="KEGG" id="mmar:MODMU_1667"/>
<protein>
    <submittedName>
        <fullName evidence="8">Integrase, Lambda phage type</fullName>
    </submittedName>
</protein>
<dbReference type="PANTHER" id="PTHR30349:SF64">
    <property type="entry name" value="PROPHAGE INTEGRASE INTD-RELATED"/>
    <property type="match status" value="1"/>
</dbReference>
<evidence type="ECO:0000259" key="6">
    <source>
        <dbReference type="PROSITE" id="PS51898"/>
    </source>
</evidence>
<feature type="domain" description="Core-binding (CB)" evidence="7">
    <location>
        <begin position="65"/>
        <end position="151"/>
    </location>
</feature>
<dbReference type="Pfam" id="PF00589">
    <property type="entry name" value="Phage_integrase"/>
    <property type="match status" value="1"/>
</dbReference>
<dbReference type="eggNOG" id="COG0582">
    <property type="taxonomic scope" value="Bacteria"/>
</dbReference>
<dbReference type="HOGENOM" id="CLU_027562_17_5_11"/>
<dbReference type="PROSITE" id="PS51898">
    <property type="entry name" value="TYR_RECOMBINASE"/>
    <property type="match status" value="1"/>
</dbReference>
<dbReference type="EMBL" id="FO203431">
    <property type="protein sequence ID" value="CCH87109.1"/>
    <property type="molecule type" value="Genomic_DNA"/>
</dbReference>
<evidence type="ECO:0000259" key="7">
    <source>
        <dbReference type="PROSITE" id="PS51900"/>
    </source>
</evidence>
<dbReference type="GO" id="GO:0003677">
    <property type="term" value="F:DNA binding"/>
    <property type="evidence" value="ECO:0007669"/>
    <property type="project" value="UniProtKB-UniRule"/>
</dbReference>
<accession>I4EUP6</accession>
<evidence type="ECO:0000256" key="3">
    <source>
        <dbReference type="ARBA" id="ARBA00023125"/>
    </source>
</evidence>
<dbReference type="InterPro" id="IPR004107">
    <property type="entry name" value="Integrase_SAM-like_N"/>
</dbReference>
<dbReference type="Proteomes" id="UP000006461">
    <property type="component" value="Chromosome"/>
</dbReference>
<dbReference type="Pfam" id="PF26003">
    <property type="entry name" value="Integrase_N_phage"/>
    <property type="match status" value="1"/>
</dbReference>
<dbReference type="InterPro" id="IPR010998">
    <property type="entry name" value="Integrase_recombinase_N"/>
</dbReference>